<keyword evidence="12 24" id="KW-0378">Hydrolase</keyword>
<evidence type="ECO:0000259" key="26">
    <source>
        <dbReference type="Pfam" id="PF01433"/>
    </source>
</evidence>
<comment type="catalytic activity">
    <reaction evidence="1">
        <text>Release of an N-terminal amino acid, Xaa-|-Yaa- from a peptide, amide or arylamide. Xaa is preferably Ala, but may be most amino acids including Pro (slow action). When a terminal hydrophobic residue is followed by a prolyl residue, the two may be released as an intact Xaa-Pro dipeptide.</text>
        <dbReference type="EC" id="3.4.11.2"/>
    </reaction>
</comment>
<keyword evidence="5 24" id="KW-0031">Aminopeptidase</keyword>
<feature type="binding site" evidence="22">
    <location>
        <position position="335"/>
    </location>
    <ligand>
        <name>Zn(2+)</name>
        <dbReference type="ChEBI" id="CHEBI:29105"/>
        <note>catalytic</note>
    </ligand>
</feature>
<feature type="site" description="Transition state stabilizer" evidence="23">
    <location>
        <position position="417"/>
    </location>
</feature>
<keyword evidence="30" id="KW-1185">Reference proteome</keyword>
<keyword evidence="13 22" id="KW-0862">Zinc</keyword>
<feature type="domain" description="Aminopeptidase N-like N-terminal" evidence="28">
    <location>
        <begin position="32"/>
        <end position="221"/>
    </location>
</feature>
<dbReference type="Gene3D" id="1.25.50.20">
    <property type="match status" value="1"/>
</dbReference>
<evidence type="ECO:0000256" key="14">
    <source>
        <dbReference type="ARBA" id="ARBA00022968"/>
    </source>
</evidence>
<evidence type="ECO:0000256" key="12">
    <source>
        <dbReference type="ARBA" id="ARBA00022801"/>
    </source>
</evidence>
<evidence type="ECO:0000256" key="15">
    <source>
        <dbReference type="ARBA" id="ARBA00022989"/>
    </source>
</evidence>
<keyword evidence="7" id="KW-0336">GPI-anchor</keyword>
<dbReference type="InterPro" id="IPR042097">
    <property type="entry name" value="Aminopeptidase_N-like_N_sf"/>
</dbReference>
<dbReference type="SUPFAM" id="SSF63737">
    <property type="entry name" value="Leukotriene A4 hydrolase N-terminal domain"/>
    <property type="match status" value="1"/>
</dbReference>
<keyword evidence="11 25" id="KW-0732">Signal</keyword>
<evidence type="ECO:0000256" key="9">
    <source>
        <dbReference type="ARBA" id="ARBA00022692"/>
    </source>
</evidence>
<evidence type="ECO:0000259" key="28">
    <source>
        <dbReference type="Pfam" id="PF17900"/>
    </source>
</evidence>
<gene>
    <name evidence="29" type="ORF">WA026_007361</name>
</gene>
<evidence type="ECO:0000256" key="13">
    <source>
        <dbReference type="ARBA" id="ARBA00022833"/>
    </source>
</evidence>
<dbReference type="InterPro" id="IPR001930">
    <property type="entry name" value="Peptidase_M1"/>
</dbReference>
<name>A0AAW1UTQ0_9CUCU</name>
<dbReference type="PANTHER" id="PTHR11533:SF253">
    <property type="entry name" value="AMINOPEPTIDASE-RELATED"/>
    <property type="match status" value="1"/>
</dbReference>
<feature type="signal peptide" evidence="25">
    <location>
        <begin position="1"/>
        <end position="18"/>
    </location>
</feature>
<keyword evidence="9" id="KW-0812">Transmembrane</keyword>
<keyword evidence="19" id="KW-0325">Glycoprotein</keyword>
<dbReference type="Gene3D" id="2.60.40.1730">
    <property type="entry name" value="tricorn interacting facor f3 domain"/>
    <property type="match status" value="1"/>
</dbReference>
<evidence type="ECO:0000256" key="4">
    <source>
        <dbReference type="ARBA" id="ARBA00010136"/>
    </source>
</evidence>
<keyword evidence="20" id="KW-0449">Lipoprotein</keyword>
<dbReference type="InterPro" id="IPR045357">
    <property type="entry name" value="Aminopeptidase_N-like_N"/>
</dbReference>
<keyword evidence="17" id="KW-0472">Membrane</keyword>
<dbReference type="GO" id="GO:0070006">
    <property type="term" value="F:metalloaminopeptidase activity"/>
    <property type="evidence" value="ECO:0007669"/>
    <property type="project" value="TreeGrafter"/>
</dbReference>
<dbReference type="Gene3D" id="1.10.390.10">
    <property type="entry name" value="Neutral Protease Domain 2"/>
    <property type="match status" value="1"/>
</dbReference>
<dbReference type="SUPFAM" id="SSF55486">
    <property type="entry name" value="Metalloproteases ('zincins'), catalytic domain"/>
    <property type="match status" value="1"/>
</dbReference>
<evidence type="ECO:0000256" key="17">
    <source>
        <dbReference type="ARBA" id="ARBA00023136"/>
    </source>
</evidence>
<evidence type="ECO:0000256" key="7">
    <source>
        <dbReference type="ARBA" id="ARBA00022622"/>
    </source>
</evidence>
<evidence type="ECO:0000256" key="23">
    <source>
        <dbReference type="PIRSR" id="PIRSR634016-4"/>
    </source>
</evidence>
<dbReference type="AlphaFoldDB" id="A0AAW1UTQ0"/>
<feature type="binding site" evidence="22">
    <location>
        <position position="331"/>
    </location>
    <ligand>
        <name>Zn(2+)</name>
        <dbReference type="ChEBI" id="CHEBI:29105"/>
        <note>catalytic</note>
    </ligand>
</feature>
<evidence type="ECO:0000256" key="5">
    <source>
        <dbReference type="ARBA" id="ARBA00022438"/>
    </source>
</evidence>
<dbReference type="EMBL" id="JARQZJ010000093">
    <property type="protein sequence ID" value="KAK9884518.1"/>
    <property type="molecule type" value="Genomic_DNA"/>
</dbReference>
<keyword evidence="14" id="KW-0735">Signal-anchor</keyword>
<evidence type="ECO:0000256" key="20">
    <source>
        <dbReference type="ARBA" id="ARBA00023288"/>
    </source>
</evidence>
<evidence type="ECO:0000256" key="19">
    <source>
        <dbReference type="ARBA" id="ARBA00023180"/>
    </source>
</evidence>
<evidence type="ECO:0000256" key="1">
    <source>
        <dbReference type="ARBA" id="ARBA00000098"/>
    </source>
</evidence>
<keyword evidence="18" id="KW-1015">Disulfide bond</keyword>
<dbReference type="Pfam" id="PF01433">
    <property type="entry name" value="Peptidase_M1"/>
    <property type="match status" value="1"/>
</dbReference>
<dbReference type="InterPro" id="IPR050344">
    <property type="entry name" value="Peptidase_M1_aminopeptidases"/>
</dbReference>
<dbReference type="FunFam" id="2.60.40.1730:FF:000012">
    <property type="entry name" value="Aminopeptidase N"/>
    <property type="match status" value="1"/>
</dbReference>
<dbReference type="PRINTS" id="PR00756">
    <property type="entry name" value="ALADIPTASE"/>
</dbReference>
<protein>
    <recommendedName>
        <fullName evidence="24">Aminopeptidase</fullName>
        <ecNumber evidence="24">3.4.11.-</ecNumber>
    </recommendedName>
</protein>
<feature type="domain" description="Peptidase M1 membrane alanine aminopeptidase" evidence="26">
    <location>
        <begin position="262"/>
        <end position="484"/>
    </location>
</feature>
<dbReference type="GO" id="GO:0098552">
    <property type="term" value="C:side of membrane"/>
    <property type="evidence" value="ECO:0007669"/>
    <property type="project" value="UniProtKB-KW"/>
</dbReference>
<feature type="chain" id="PRO_5043643285" description="Aminopeptidase" evidence="25">
    <location>
        <begin position="19"/>
        <end position="919"/>
    </location>
</feature>
<reference evidence="29 30" key="1">
    <citation type="submission" date="2023-03" db="EMBL/GenBank/DDBJ databases">
        <title>Genome insight into feeding habits of ladybird beetles.</title>
        <authorList>
            <person name="Li H.-S."/>
            <person name="Huang Y.-H."/>
            <person name="Pang H."/>
        </authorList>
    </citation>
    <scope>NUCLEOTIDE SEQUENCE [LARGE SCALE GENOMIC DNA]</scope>
    <source>
        <strain evidence="29">SYSU_2023b</strain>
        <tissue evidence="29">Whole body</tissue>
    </source>
</reference>
<evidence type="ECO:0000256" key="22">
    <source>
        <dbReference type="PIRSR" id="PIRSR634016-3"/>
    </source>
</evidence>
<dbReference type="PANTHER" id="PTHR11533">
    <property type="entry name" value="PROTEASE M1 ZINC METALLOPROTEASE"/>
    <property type="match status" value="1"/>
</dbReference>
<dbReference type="EC" id="3.4.11.-" evidence="24"/>
<comment type="similarity">
    <text evidence="4 24">Belongs to the peptidase M1 family.</text>
</comment>
<dbReference type="Gene3D" id="2.60.40.1910">
    <property type="match status" value="1"/>
</dbReference>
<evidence type="ECO:0000256" key="18">
    <source>
        <dbReference type="ARBA" id="ARBA00023157"/>
    </source>
</evidence>
<dbReference type="InterPro" id="IPR027268">
    <property type="entry name" value="Peptidase_M4/M1_CTD_sf"/>
</dbReference>
<keyword evidence="10 22" id="KW-0479">Metal-binding</keyword>
<dbReference type="FunFam" id="1.25.50.20:FF:000001">
    <property type="entry name" value="Aminopeptidase"/>
    <property type="match status" value="1"/>
</dbReference>
<dbReference type="GO" id="GO:0005737">
    <property type="term" value="C:cytoplasm"/>
    <property type="evidence" value="ECO:0007669"/>
    <property type="project" value="TreeGrafter"/>
</dbReference>
<feature type="domain" description="ERAP1-like C-terminal" evidence="27">
    <location>
        <begin position="567"/>
        <end position="892"/>
    </location>
</feature>
<evidence type="ECO:0000256" key="11">
    <source>
        <dbReference type="ARBA" id="ARBA00022729"/>
    </source>
</evidence>
<evidence type="ECO:0000256" key="10">
    <source>
        <dbReference type="ARBA" id="ARBA00022723"/>
    </source>
</evidence>
<keyword evidence="16 24" id="KW-0482">Metalloprotease</keyword>
<dbReference type="GO" id="GO:0008270">
    <property type="term" value="F:zinc ion binding"/>
    <property type="evidence" value="ECO:0007669"/>
    <property type="project" value="UniProtKB-UniRule"/>
</dbReference>
<dbReference type="Proteomes" id="UP001431783">
    <property type="component" value="Unassembled WGS sequence"/>
</dbReference>
<feature type="binding site" evidence="22">
    <location>
        <position position="354"/>
    </location>
    <ligand>
        <name>Zn(2+)</name>
        <dbReference type="ChEBI" id="CHEBI:29105"/>
        <note>catalytic</note>
    </ligand>
</feature>
<dbReference type="InterPro" id="IPR034016">
    <property type="entry name" value="M1_APN-typ"/>
</dbReference>
<dbReference type="GO" id="GO:0005886">
    <property type="term" value="C:plasma membrane"/>
    <property type="evidence" value="ECO:0007669"/>
    <property type="project" value="UniProtKB-SubCell"/>
</dbReference>
<dbReference type="Pfam" id="PF17900">
    <property type="entry name" value="Peptidase_M1_N"/>
    <property type="match status" value="1"/>
</dbReference>
<evidence type="ECO:0000256" key="25">
    <source>
        <dbReference type="SAM" id="SignalP"/>
    </source>
</evidence>
<dbReference type="GO" id="GO:0005615">
    <property type="term" value="C:extracellular space"/>
    <property type="evidence" value="ECO:0007669"/>
    <property type="project" value="TreeGrafter"/>
</dbReference>
<keyword evidence="15" id="KW-1133">Transmembrane helix</keyword>
<dbReference type="Pfam" id="PF11838">
    <property type="entry name" value="ERAP1_C"/>
    <property type="match status" value="1"/>
</dbReference>
<evidence type="ECO:0000256" key="21">
    <source>
        <dbReference type="PIRSR" id="PIRSR634016-1"/>
    </source>
</evidence>
<dbReference type="InterPro" id="IPR014782">
    <property type="entry name" value="Peptidase_M1_dom"/>
</dbReference>
<feature type="active site" description="Proton acceptor" evidence="21">
    <location>
        <position position="332"/>
    </location>
</feature>
<evidence type="ECO:0000313" key="29">
    <source>
        <dbReference type="EMBL" id="KAK9884518.1"/>
    </source>
</evidence>
<organism evidence="29 30">
    <name type="scientific">Henosepilachna vigintioctopunctata</name>
    <dbReference type="NCBI Taxonomy" id="420089"/>
    <lineage>
        <taxon>Eukaryota</taxon>
        <taxon>Metazoa</taxon>
        <taxon>Ecdysozoa</taxon>
        <taxon>Arthropoda</taxon>
        <taxon>Hexapoda</taxon>
        <taxon>Insecta</taxon>
        <taxon>Pterygota</taxon>
        <taxon>Neoptera</taxon>
        <taxon>Endopterygota</taxon>
        <taxon>Coleoptera</taxon>
        <taxon>Polyphaga</taxon>
        <taxon>Cucujiformia</taxon>
        <taxon>Coccinelloidea</taxon>
        <taxon>Coccinellidae</taxon>
        <taxon>Epilachninae</taxon>
        <taxon>Epilachnini</taxon>
        <taxon>Henosepilachna</taxon>
    </lineage>
</organism>
<evidence type="ECO:0000256" key="16">
    <source>
        <dbReference type="ARBA" id="ARBA00023049"/>
    </source>
</evidence>
<dbReference type="FunFam" id="1.10.390.10:FF:000001">
    <property type="entry name" value="Aminopeptidase"/>
    <property type="match status" value="1"/>
</dbReference>
<dbReference type="GO" id="GO:0016285">
    <property type="term" value="F:alanyl aminopeptidase activity"/>
    <property type="evidence" value="ECO:0007669"/>
    <property type="project" value="UniProtKB-EC"/>
</dbReference>
<dbReference type="InterPro" id="IPR024571">
    <property type="entry name" value="ERAP1-like_C_dom"/>
</dbReference>
<accession>A0AAW1UTQ0</accession>
<comment type="caution">
    <text evidence="29">The sequence shown here is derived from an EMBL/GenBank/DDBJ whole genome shotgun (WGS) entry which is preliminary data.</text>
</comment>
<evidence type="ECO:0000256" key="3">
    <source>
        <dbReference type="ARBA" id="ARBA00004609"/>
    </source>
</evidence>
<evidence type="ECO:0000256" key="24">
    <source>
        <dbReference type="RuleBase" id="RU364040"/>
    </source>
</evidence>
<evidence type="ECO:0000256" key="6">
    <source>
        <dbReference type="ARBA" id="ARBA00022475"/>
    </source>
</evidence>
<sequence length="919" mass="105735">MALKILFLQCLIWMFVASTENDTYRLPTNVIPEKYSLKIITLFEDDFKFNGDVEIEVKCVTSTDHIYIHAKNLTIEDGITLKDLSSKKMIEIGAIEYDNEKDFMIIPTTSPLVEGNKYLISIKFGGKLSDSLLGYYRSHYETKDGKKRWLAITQFEPIYARKAFPCFDEPSMKAVFKIILGRQEGYSTLSNMPVLGTKPMDGKPGWYWDIFEDSVPMSTYLVAYMVSDFGHATSSLKNLGNNVTFNIWARKEALGQVDLANNVGPRALAFYEEFYDLEYPLPKQDMVAIPDFSAGAMENWGLITYRETTLLYDKEGSTTENRYRVASVIAHELAHQWFGNLVTMKWWTDLWLNEGFATYMAALAIDHLYPEWHSLEGSVVDEATSVFNIDSLKTSHPVSVKIDNPSLISEIFDTVSYDKGSFLIRMMGLFLGEKSLKEGVNSYLKKHKFSNADQDDLWDSLTTAAHKNSALPSNMTVKTVMDSWTLQTGYPVVTVTRDYEDGTAVLSQERFLRDTIKAKNASIGSCWYIPVSYTTEGELNVNTSTPKTWMTCPSQETKLTGLKSDEWLLLNLQLASLYKINYDEKNWNMIADTLGSENYKKIPILNRVQIIDDAAHFAWVGIMKYKLLFKILGYLRNETEYTPWSTSVDSLHVLDVQTRQYPTNCNFEKYMRHILSPHFDKLGLKINTDSQRLDTINHQTMIIRKSCQYGIPSCLMESSQLFAKYEASANNENPIPKDLRSLVYCYAIKEGKENEWNFLWNKYKTSNLGSEKSSIMRALGCTRDKALLRKYLEFTITENSGIRRQDSSIVFLSVLSNKEGYEIAKDFLYSKFDDIHEFNEGDSKIFNRYVKALSKYLTKPEEYDEFRNFLKKNQAKLTEIKQSINIATETVELNLQWQGKYQEEIGKILEEVTESTWQY</sequence>
<dbReference type="FunFam" id="2.60.40.1910:FF:000008">
    <property type="entry name" value="Aminopeptidase"/>
    <property type="match status" value="1"/>
</dbReference>
<keyword evidence="8 24" id="KW-0645">Protease</keyword>
<comment type="subcellular location">
    <subcellularLocation>
        <location evidence="3">Cell membrane</location>
        <topology evidence="3">Lipid-anchor</topology>
        <topology evidence="3">GPI-anchor</topology>
    </subcellularLocation>
    <subcellularLocation>
        <location evidence="2">Membrane</location>
        <topology evidence="2">Single-pass type II membrane protein</topology>
    </subcellularLocation>
</comment>
<evidence type="ECO:0000313" key="30">
    <source>
        <dbReference type="Proteomes" id="UP001431783"/>
    </source>
</evidence>
<dbReference type="CDD" id="cd09601">
    <property type="entry name" value="M1_APN-Q_like"/>
    <property type="match status" value="1"/>
</dbReference>
<keyword evidence="6" id="KW-1003">Cell membrane</keyword>
<evidence type="ECO:0000259" key="27">
    <source>
        <dbReference type="Pfam" id="PF11838"/>
    </source>
</evidence>
<evidence type="ECO:0000256" key="8">
    <source>
        <dbReference type="ARBA" id="ARBA00022670"/>
    </source>
</evidence>
<dbReference type="GO" id="GO:0006508">
    <property type="term" value="P:proteolysis"/>
    <property type="evidence" value="ECO:0007669"/>
    <property type="project" value="UniProtKB-KW"/>
</dbReference>
<comment type="cofactor">
    <cofactor evidence="22 24">
        <name>Zn(2+)</name>
        <dbReference type="ChEBI" id="CHEBI:29105"/>
    </cofactor>
    <text evidence="22 24">Binds 1 zinc ion per subunit.</text>
</comment>
<dbReference type="GO" id="GO:0043171">
    <property type="term" value="P:peptide catabolic process"/>
    <property type="evidence" value="ECO:0007669"/>
    <property type="project" value="TreeGrafter"/>
</dbReference>
<dbReference type="GO" id="GO:0042277">
    <property type="term" value="F:peptide binding"/>
    <property type="evidence" value="ECO:0007669"/>
    <property type="project" value="TreeGrafter"/>
</dbReference>
<evidence type="ECO:0000256" key="2">
    <source>
        <dbReference type="ARBA" id="ARBA00004606"/>
    </source>
</evidence>
<proteinExistence type="inferred from homology"/>